<name>A0A853A630_9ACTN</name>
<evidence type="ECO:0000313" key="5">
    <source>
        <dbReference type="EMBL" id="NYI06141.1"/>
    </source>
</evidence>
<feature type="domain" description="Cell envelope-related transcriptional attenuator" evidence="3">
    <location>
        <begin position="127"/>
        <end position="280"/>
    </location>
</feature>
<dbReference type="PANTHER" id="PTHR33392">
    <property type="entry name" value="POLYISOPRENYL-TEICHOIC ACID--PEPTIDOGLYCAN TEICHOIC ACID TRANSFERASE TAGU"/>
    <property type="match status" value="1"/>
</dbReference>
<protein>
    <submittedName>
        <fullName evidence="5">LCP family protein required for cell wall assembly</fullName>
    </submittedName>
</protein>
<dbReference type="Pfam" id="PF03816">
    <property type="entry name" value="LytR_cpsA_psr"/>
    <property type="match status" value="1"/>
</dbReference>
<feature type="domain" description="LytR/CpsA/Psr regulator C-terminal" evidence="4">
    <location>
        <begin position="421"/>
        <end position="507"/>
    </location>
</feature>
<feature type="compositionally biased region" description="Low complexity" evidence="2">
    <location>
        <begin position="373"/>
        <end position="407"/>
    </location>
</feature>
<dbReference type="PANTHER" id="PTHR33392:SF6">
    <property type="entry name" value="POLYISOPRENYL-TEICHOIC ACID--PEPTIDOGLYCAN TEICHOIC ACID TRANSFERASE TAGU"/>
    <property type="match status" value="1"/>
</dbReference>
<organism evidence="5 6">
    <name type="scientific">Allostreptomyces psammosilenae</name>
    <dbReference type="NCBI Taxonomy" id="1892865"/>
    <lineage>
        <taxon>Bacteria</taxon>
        <taxon>Bacillati</taxon>
        <taxon>Actinomycetota</taxon>
        <taxon>Actinomycetes</taxon>
        <taxon>Kitasatosporales</taxon>
        <taxon>Streptomycetaceae</taxon>
        <taxon>Allostreptomyces</taxon>
    </lineage>
</organism>
<feature type="region of interest" description="Disordered" evidence="2">
    <location>
        <begin position="367"/>
        <end position="412"/>
    </location>
</feature>
<dbReference type="AlphaFoldDB" id="A0A853A630"/>
<dbReference type="NCBIfam" id="TIGR00350">
    <property type="entry name" value="lytR_cpsA_psr"/>
    <property type="match status" value="1"/>
</dbReference>
<evidence type="ECO:0000256" key="2">
    <source>
        <dbReference type="SAM" id="MobiDB-lite"/>
    </source>
</evidence>
<keyword evidence="6" id="KW-1185">Reference proteome</keyword>
<evidence type="ECO:0000259" key="4">
    <source>
        <dbReference type="Pfam" id="PF13399"/>
    </source>
</evidence>
<dbReference type="InterPro" id="IPR050922">
    <property type="entry name" value="LytR/CpsA/Psr_CW_biosynth"/>
</dbReference>
<sequence length="518" mass="53445">MPRPLPPEPAPDRAQGPVGTVAPPPPEWDDDAADGGGLADAPAWQRLLWYLAAALSCAVLVTSASGWTAAHLLGASLGRVDAFAGLQERPVDDGALNFLVVGVDRRDGVPPGTLEALHAGGASCDCTDTIMLVHVPEDRSGAQVVSIPRDSYVPIPAHRDRRSGAEVPAGHGKINAAYTLGGPPLTVQTVEQATGVRIDHYLEIDFLGFVETVDALGGVTVSTDRPLRDAKSGLDLPAGTHLLDGAEALSYVRARQVDPTADFGRMERQQHLLRGLLDRMLAQDVLLDPARMGEVAGTLLGAVTADGGLRPQDLVDLARQMGHLTGDDATFVTVPVADDSYQAPGWGSTVLWDRAAAEELFAAVREDRPLPVPSGTAPAAGTGTGTAPAGGTSTSADAAAAPGPAATVGRDGAPLTVRPEEVHLRVLNGTGVAGLGARADAQLRGVGFATSGRAADAPVTGVPVTVVQYDPRWDESVRTLGAALPRARLEPVPGLGATFRVVVGEDWDDGPRPVAVPG</sequence>
<dbReference type="Gene3D" id="3.30.70.2390">
    <property type="match status" value="1"/>
</dbReference>
<dbReference type="Gene3D" id="3.40.630.190">
    <property type="entry name" value="LCP protein"/>
    <property type="match status" value="1"/>
</dbReference>
<comment type="similarity">
    <text evidence="1">Belongs to the LytR/CpsA/Psr (LCP) family.</text>
</comment>
<proteinExistence type="inferred from homology"/>
<dbReference type="Proteomes" id="UP000567795">
    <property type="component" value="Unassembled WGS sequence"/>
</dbReference>
<dbReference type="EMBL" id="JACBZD010000001">
    <property type="protein sequence ID" value="NYI06141.1"/>
    <property type="molecule type" value="Genomic_DNA"/>
</dbReference>
<feature type="region of interest" description="Disordered" evidence="2">
    <location>
        <begin position="1"/>
        <end position="36"/>
    </location>
</feature>
<comment type="caution">
    <text evidence="5">The sequence shown here is derived from an EMBL/GenBank/DDBJ whole genome shotgun (WGS) entry which is preliminary data.</text>
</comment>
<evidence type="ECO:0000259" key="3">
    <source>
        <dbReference type="Pfam" id="PF03816"/>
    </source>
</evidence>
<evidence type="ECO:0000256" key="1">
    <source>
        <dbReference type="ARBA" id="ARBA00006068"/>
    </source>
</evidence>
<dbReference type="InterPro" id="IPR027381">
    <property type="entry name" value="LytR/CpsA/Psr_C"/>
</dbReference>
<dbReference type="RefSeq" id="WP_179814770.1">
    <property type="nucleotide sequence ID" value="NZ_JACBZD010000001.1"/>
</dbReference>
<evidence type="ECO:0000313" key="6">
    <source>
        <dbReference type="Proteomes" id="UP000567795"/>
    </source>
</evidence>
<reference evidence="5 6" key="1">
    <citation type="submission" date="2020-07" db="EMBL/GenBank/DDBJ databases">
        <title>Sequencing the genomes of 1000 actinobacteria strains.</title>
        <authorList>
            <person name="Klenk H.-P."/>
        </authorList>
    </citation>
    <scope>NUCLEOTIDE SEQUENCE [LARGE SCALE GENOMIC DNA]</scope>
    <source>
        <strain evidence="5 6">DSM 42178</strain>
    </source>
</reference>
<gene>
    <name evidence="5" type="ORF">FHU37_003084</name>
</gene>
<accession>A0A853A630</accession>
<dbReference type="Pfam" id="PF13399">
    <property type="entry name" value="LytR_C"/>
    <property type="match status" value="1"/>
</dbReference>
<dbReference type="InterPro" id="IPR004474">
    <property type="entry name" value="LytR_CpsA_psr"/>
</dbReference>